<organism evidence="2 3">
    <name type="scientific">Pseudonocardia tropica</name>
    <dbReference type="NCBI Taxonomy" id="681289"/>
    <lineage>
        <taxon>Bacteria</taxon>
        <taxon>Bacillati</taxon>
        <taxon>Actinomycetota</taxon>
        <taxon>Actinomycetes</taxon>
        <taxon>Pseudonocardiales</taxon>
        <taxon>Pseudonocardiaceae</taxon>
        <taxon>Pseudonocardia</taxon>
    </lineage>
</organism>
<feature type="region of interest" description="Disordered" evidence="1">
    <location>
        <begin position="28"/>
        <end position="66"/>
    </location>
</feature>
<proteinExistence type="predicted"/>
<gene>
    <name evidence="2" type="ORF">WHI96_18390</name>
</gene>
<evidence type="ECO:0000313" key="2">
    <source>
        <dbReference type="EMBL" id="MEQ3540782.1"/>
    </source>
</evidence>
<accession>A0ABV1K094</accession>
<name>A0ABV1K094_9PSEU</name>
<dbReference type="EMBL" id="JBEDNP010000010">
    <property type="protein sequence ID" value="MEQ3540782.1"/>
    <property type="molecule type" value="Genomic_DNA"/>
</dbReference>
<feature type="compositionally biased region" description="Low complexity" evidence="1">
    <location>
        <begin position="33"/>
        <end position="57"/>
    </location>
</feature>
<evidence type="ECO:0000256" key="1">
    <source>
        <dbReference type="SAM" id="MobiDB-lite"/>
    </source>
</evidence>
<protein>
    <submittedName>
        <fullName evidence="2">Uncharacterized protein</fullName>
    </submittedName>
</protein>
<keyword evidence="3" id="KW-1185">Reference proteome</keyword>
<dbReference type="RefSeq" id="WP_345644013.1">
    <property type="nucleotide sequence ID" value="NZ_BAABLY010000025.1"/>
</dbReference>
<dbReference type="Proteomes" id="UP001464923">
    <property type="component" value="Unassembled WGS sequence"/>
</dbReference>
<evidence type="ECO:0000313" key="3">
    <source>
        <dbReference type="Proteomes" id="UP001464923"/>
    </source>
</evidence>
<sequence>MQGVDPDPARRRIRVDVVCIAVVNAARAPSSTGEAGSSAVAPAASESVTAARAAGSSPAGGAGCAR</sequence>
<comment type="caution">
    <text evidence="2">The sequence shown here is derived from an EMBL/GenBank/DDBJ whole genome shotgun (WGS) entry which is preliminary data.</text>
</comment>
<reference evidence="2 3" key="1">
    <citation type="submission" date="2024-03" db="EMBL/GenBank/DDBJ databases">
        <title>Draft genome sequence of Pseudonocardia tropica JCM 19149.</title>
        <authorList>
            <person name="Butdee W."/>
            <person name="Duangmal K."/>
        </authorList>
    </citation>
    <scope>NUCLEOTIDE SEQUENCE [LARGE SCALE GENOMIC DNA]</scope>
    <source>
        <strain evidence="2 3">JCM 19149</strain>
    </source>
</reference>